<name>A0A1M6DB82_9FLAO</name>
<dbReference type="GO" id="GO:0006508">
    <property type="term" value="P:proteolysis"/>
    <property type="evidence" value="ECO:0007669"/>
    <property type="project" value="InterPro"/>
</dbReference>
<protein>
    <submittedName>
        <fullName evidence="2">Peptidase family S41</fullName>
    </submittedName>
</protein>
<dbReference type="InterPro" id="IPR005151">
    <property type="entry name" value="Tail-specific_protease"/>
</dbReference>
<feature type="domain" description="Tail specific protease" evidence="1">
    <location>
        <begin position="189"/>
        <end position="406"/>
    </location>
</feature>
<dbReference type="PANTHER" id="PTHR32060">
    <property type="entry name" value="TAIL-SPECIFIC PROTEASE"/>
    <property type="match status" value="1"/>
</dbReference>
<keyword evidence="3" id="KW-1185">Reference proteome</keyword>
<dbReference type="GO" id="GO:0030288">
    <property type="term" value="C:outer membrane-bounded periplasmic space"/>
    <property type="evidence" value="ECO:0007669"/>
    <property type="project" value="TreeGrafter"/>
</dbReference>
<organism evidence="2 3">
    <name type="scientific">Aquimarina spongiae</name>
    <dbReference type="NCBI Taxonomy" id="570521"/>
    <lineage>
        <taxon>Bacteria</taxon>
        <taxon>Pseudomonadati</taxon>
        <taxon>Bacteroidota</taxon>
        <taxon>Flavobacteriia</taxon>
        <taxon>Flavobacteriales</taxon>
        <taxon>Flavobacteriaceae</taxon>
        <taxon>Aquimarina</taxon>
    </lineage>
</organism>
<accession>A0A1M6DB82</accession>
<dbReference type="Gene3D" id="3.30.750.170">
    <property type="match status" value="1"/>
</dbReference>
<dbReference type="EMBL" id="FQYP01000002">
    <property type="protein sequence ID" value="SHI70494.1"/>
    <property type="molecule type" value="Genomic_DNA"/>
</dbReference>
<proteinExistence type="predicted"/>
<dbReference type="CDD" id="cd07561">
    <property type="entry name" value="Peptidase_S41_CPP_like"/>
    <property type="match status" value="1"/>
</dbReference>
<dbReference type="Pfam" id="PF03572">
    <property type="entry name" value="Peptidase_S41"/>
    <property type="match status" value="1"/>
</dbReference>
<reference evidence="3" key="1">
    <citation type="submission" date="2016-11" db="EMBL/GenBank/DDBJ databases">
        <authorList>
            <person name="Varghese N."/>
            <person name="Submissions S."/>
        </authorList>
    </citation>
    <scope>NUCLEOTIDE SEQUENCE [LARGE SCALE GENOMIC DNA]</scope>
    <source>
        <strain evidence="3">DSM 22623</strain>
    </source>
</reference>
<dbReference type="AlphaFoldDB" id="A0A1M6DB82"/>
<dbReference type="Gene3D" id="2.30.42.10">
    <property type="match status" value="1"/>
</dbReference>
<dbReference type="GO" id="GO:0007165">
    <property type="term" value="P:signal transduction"/>
    <property type="evidence" value="ECO:0007669"/>
    <property type="project" value="TreeGrafter"/>
</dbReference>
<evidence type="ECO:0000313" key="2">
    <source>
        <dbReference type="EMBL" id="SHI70494.1"/>
    </source>
</evidence>
<evidence type="ECO:0000313" key="3">
    <source>
        <dbReference type="Proteomes" id="UP000184432"/>
    </source>
</evidence>
<gene>
    <name evidence="2" type="ORF">SAMN04488508_102528</name>
</gene>
<dbReference type="STRING" id="570521.SAMN04488508_102528"/>
<dbReference type="GO" id="GO:0008236">
    <property type="term" value="F:serine-type peptidase activity"/>
    <property type="evidence" value="ECO:0007669"/>
    <property type="project" value="InterPro"/>
</dbReference>
<dbReference type="Gene3D" id="3.90.226.10">
    <property type="entry name" value="2-enoyl-CoA Hydratase, Chain A, domain 1"/>
    <property type="match status" value="1"/>
</dbReference>
<dbReference type="Pfam" id="PF18294">
    <property type="entry name" value="Pept_S41_N"/>
    <property type="match status" value="1"/>
</dbReference>
<dbReference type="PANTHER" id="PTHR32060:SF30">
    <property type="entry name" value="CARBOXY-TERMINAL PROCESSING PROTEASE CTPA"/>
    <property type="match status" value="1"/>
</dbReference>
<dbReference type="GO" id="GO:0004175">
    <property type="term" value="F:endopeptidase activity"/>
    <property type="evidence" value="ECO:0007669"/>
    <property type="project" value="TreeGrafter"/>
</dbReference>
<dbReference type="InterPro" id="IPR029045">
    <property type="entry name" value="ClpP/crotonase-like_dom_sf"/>
</dbReference>
<dbReference type="RefSeq" id="WP_073315299.1">
    <property type="nucleotide sequence ID" value="NZ_FQYP01000002.1"/>
</dbReference>
<dbReference type="SMART" id="SM00245">
    <property type="entry name" value="TSPc"/>
    <property type="match status" value="1"/>
</dbReference>
<sequence>MKYFKYFVGMFLLGSITTGCFDDNDDVVPVASVAEINDFIWKGMNTFYLYKDDVPDLANNRFSSEEEYNNFLNSFASPEAIFEALQSNIDEFSFLVADYVALEQSFDGLTMNNGMEFGLIRYPDGSGNVFGYVRYVLPNTDAESKGVERGNIFNTINDTQITQDNFRGLINLDSYTIGLATFDGTNVTPTGASISLTKVPYVENPVFISKTINNGGNLVGYLMYNAFTSDFDDELNAAIGDLKSAGITDLVLDVRYNGGGSVESAIDLSSMITGQFNGEIFTVDEWNSELQNQFGQIRRFNQEIKTGEAINSLNLSRVYILTTGRSASASELVINGLDPYIEVIQVGTNTSGKFQASRTVYDSPDFGRQGANLGHTYAMQPLVLRSINSVGFTDYFDGFTPEIEIAEDFTNLGVLGDPDEPLLRTALNAISGTRIATKSHTVKLESIGDSNMFSPIYERMYE</sequence>
<dbReference type="InterPro" id="IPR036034">
    <property type="entry name" value="PDZ_sf"/>
</dbReference>
<dbReference type="Proteomes" id="UP000184432">
    <property type="component" value="Unassembled WGS sequence"/>
</dbReference>
<evidence type="ECO:0000259" key="1">
    <source>
        <dbReference type="SMART" id="SM00245"/>
    </source>
</evidence>
<dbReference type="SUPFAM" id="SSF52096">
    <property type="entry name" value="ClpP/crotonase"/>
    <property type="match status" value="1"/>
</dbReference>
<dbReference type="PROSITE" id="PS51257">
    <property type="entry name" value="PROKAR_LIPOPROTEIN"/>
    <property type="match status" value="1"/>
</dbReference>
<dbReference type="OrthoDB" id="7168509at2"/>
<dbReference type="InterPro" id="IPR041613">
    <property type="entry name" value="Pept_S41_N"/>
</dbReference>